<dbReference type="SFLD" id="SFLDS00019">
    <property type="entry name" value="Glutathione_Transferase_(cytos"/>
    <property type="match status" value="1"/>
</dbReference>
<dbReference type="InterPro" id="IPR036249">
    <property type="entry name" value="Thioredoxin-like_sf"/>
</dbReference>
<dbReference type="SFLD" id="SFLDG00358">
    <property type="entry name" value="Main_(cytGST)"/>
    <property type="match status" value="1"/>
</dbReference>
<keyword evidence="5" id="KW-1185">Reference proteome</keyword>
<dbReference type="RefSeq" id="WP_284099723.1">
    <property type="nucleotide sequence ID" value="NZ_JARRAF010000004.1"/>
</dbReference>
<organism evidence="4 5">
    <name type="scientific">Parachitinimonas caeni</name>
    <dbReference type="NCBI Taxonomy" id="3031301"/>
    <lineage>
        <taxon>Bacteria</taxon>
        <taxon>Pseudomonadati</taxon>
        <taxon>Pseudomonadota</taxon>
        <taxon>Betaproteobacteria</taxon>
        <taxon>Neisseriales</taxon>
        <taxon>Chitinibacteraceae</taxon>
        <taxon>Parachitinimonas</taxon>
    </lineage>
</organism>
<dbReference type="InterPro" id="IPR004045">
    <property type="entry name" value="Glutathione_S-Trfase_N"/>
</dbReference>
<dbReference type="InterPro" id="IPR004046">
    <property type="entry name" value="GST_C"/>
</dbReference>
<feature type="domain" description="GST C-terminal" evidence="3">
    <location>
        <begin position="84"/>
        <end position="208"/>
    </location>
</feature>
<dbReference type="Proteomes" id="UP001172778">
    <property type="component" value="Unassembled WGS sequence"/>
</dbReference>
<evidence type="ECO:0000256" key="1">
    <source>
        <dbReference type="RuleBase" id="RU003494"/>
    </source>
</evidence>
<name>A0ABT7DXR0_9NEIS</name>
<comment type="caution">
    <text evidence="4">The sequence shown here is derived from an EMBL/GenBank/DDBJ whole genome shotgun (WGS) entry which is preliminary data.</text>
</comment>
<proteinExistence type="inferred from homology"/>
<dbReference type="SUPFAM" id="SSF47616">
    <property type="entry name" value="GST C-terminal domain-like"/>
    <property type="match status" value="1"/>
</dbReference>
<accession>A0ABT7DXR0</accession>
<evidence type="ECO:0000259" key="2">
    <source>
        <dbReference type="PROSITE" id="PS50404"/>
    </source>
</evidence>
<dbReference type="PROSITE" id="PS50404">
    <property type="entry name" value="GST_NTER"/>
    <property type="match status" value="1"/>
</dbReference>
<sequence length="208" mass="23459">MKLHGFPPSPNNRKVLAVAAQLDLPLEVEWVSLVKGEQRSAAFLELNPNGRTPAFTDGEVTLWESNAILHYLVTRKPNDLWPDNGTDQADVLRWLYWEQSEWRKGFGGLYWENMLKRIFGLGEPDPAAVDTATTEFRRCATVLEKTLSRQPWLAHYGLSLADFAIAAPLDNAARCKLPLAEFPHLADWYHRIAALPAWQSSLPEQPAA</sequence>
<dbReference type="InterPro" id="IPR010987">
    <property type="entry name" value="Glutathione-S-Trfase_C-like"/>
</dbReference>
<dbReference type="InterPro" id="IPR040079">
    <property type="entry name" value="Glutathione_S-Trfase"/>
</dbReference>
<dbReference type="Pfam" id="PF00043">
    <property type="entry name" value="GST_C"/>
    <property type="match status" value="1"/>
</dbReference>
<reference evidence="4" key="1">
    <citation type="submission" date="2023-03" db="EMBL/GenBank/DDBJ databases">
        <title>Chitinimonas shenzhenensis gen. nov., sp. nov., a novel member of family Burkholderiaceae isolated from activated sludge collected in Shen Zhen, China.</title>
        <authorList>
            <person name="Wang X."/>
        </authorList>
    </citation>
    <scope>NUCLEOTIDE SEQUENCE</scope>
    <source>
        <strain evidence="4">DQS-5</strain>
    </source>
</reference>
<dbReference type="Gene3D" id="1.20.1050.130">
    <property type="match status" value="1"/>
</dbReference>
<dbReference type="SFLD" id="SFLDG01150">
    <property type="entry name" value="Main.1:_Beta-like"/>
    <property type="match status" value="1"/>
</dbReference>
<gene>
    <name evidence="4" type="ORF">PZA18_05150</name>
</gene>
<dbReference type="PANTHER" id="PTHR44051">
    <property type="entry name" value="GLUTATHIONE S-TRANSFERASE-RELATED"/>
    <property type="match status" value="1"/>
</dbReference>
<dbReference type="SUPFAM" id="SSF52833">
    <property type="entry name" value="Thioredoxin-like"/>
    <property type="match status" value="1"/>
</dbReference>
<dbReference type="PROSITE" id="PS50405">
    <property type="entry name" value="GST_CTER"/>
    <property type="match status" value="1"/>
</dbReference>
<evidence type="ECO:0000313" key="4">
    <source>
        <dbReference type="EMBL" id="MDK2123432.1"/>
    </source>
</evidence>
<comment type="similarity">
    <text evidence="1">Belongs to the GST superfamily.</text>
</comment>
<dbReference type="InterPro" id="IPR036282">
    <property type="entry name" value="Glutathione-S-Trfase_C_sf"/>
</dbReference>
<evidence type="ECO:0000313" key="5">
    <source>
        <dbReference type="Proteomes" id="UP001172778"/>
    </source>
</evidence>
<protein>
    <submittedName>
        <fullName evidence="4">Glutathione S-transferase family protein</fullName>
    </submittedName>
</protein>
<evidence type="ECO:0000259" key="3">
    <source>
        <dbReference type="PROSITE" id="PS50405"/>
    </source>
</evidence>
<dbReference type="PANTHER" id="PTHR44051:SF8">
    <property type="entry name" value="GLUTATHIONE S-TRANSFERASE GSTA"/>
    <property type="match status" value="1"/>
</dbReference>
<dbReference type="EMBL" id="JARRAF010000004">
    <property type="protein sequence ID" value="MDK2123432.1"/>
    <property type="molecule type" value="Genomic_DNA"/>
</dbReference>
<feature type="domain" description="GST N-terminal" evidence="2">
    <location>
        <begin position="1"/>
        <end position="80"/>
    </location>
</feature>
<dbReference type="Pfam" id="PF02798">
    <property type="entry name" value="GST_N"/>
    <property type="match status" value="1"/>
</dbReference>